<feature type="domain" description="GPCR family 3 nine cysteines" evidence="1">
    <location>
        <begin position="178"/>
        <end position="215"/>
    </location>
</feature>
<protein>
    <recommendedName>
        <fullName evidence="1">GPCR family 3 nine cysteines domain-containing protein</fullName>
    </recommendedName>
</protein>
<dbReference type="GO" id="GO:0004930">
    <property type="term" value="F:G protein-coupled receptor activity"/>
    <property type="evidence" value="ECO:0007669"/>
    <property type="project" value="InterPro"/>
</dbReference>
<dbReference type="Pfam" id="PF07562">
    <property type="entry name" value="NCD3G"/>
    <property type="match status" value="2"/>
</dbReference>
<dbReference type="InterPro" id="IPR011500">
    <property type="entry name" value="GPCR_3_9-Cys_dom"/>
</dbReference>
<dbReference type="InterPro" id="IPR038550">
    <property type="entry name" value="GPCR_3_9-Cys_sf"/>
</dbReference>
<dbReference type="PANTHER" id="PTHR24061">
    <property type="entry name" value="CALCIUM-SENSING RECEPTOR-RELATED"/>
    <property type="match status" value="1"/>
</dbReference>
<accession>V8NIW9</accession>
<feature type="non-terminal residue" evidence="2">
    <location>
        <position position="266"/>
    </location>
</feature>
<evidence type="ECO:0000313" key="2">
    <source>
        <dbReference type="EMBL" id="ETE62025.1"/>
    </source>
</evidence>
<dbReference type="GO" id="GO:0005886">
    <property type="term" value="C:plasma membrane"/>
    <property type="evidence" value="ECO:0007669"/>
    <property type="project" value="TreeGrafter"/>
</dbReference>
<dbReference type="InterPro" id="IPR000068">
    <property type="entry name" value="GPCR_3_Ca_sens_rcpt-rel"/>
</dbReference>
<dbReference type="AlphaFoldDB" id="V8NIW9"/>
<reference evidence="2 3" key="1">
    <citation type="journal article" date="2013" name="Proc. Natl. Acad. Sci. U.S.A.">
        <title>The king cobra genome reveals dynamic gene evolution and adaptation in the snake venom system.</title>
        <authorList>
            <person name="Vonk F.J."/>
            <person name="Casewell N.R."/>
            <person name="Henkel C.V."/>
            <person name="Heimberg A.M."/>
            <person name="Jansen H.J."/>
            <person name="McCleary R.J."/>
            <person name="Kerkkamp H.M."/>
            <person name="Vos R.A."/>
            <person name="Guerreiro I."/>
            <person name="Calvete J.J."/>
            <person name="Wuster W."/>
            <person name="Woods A.E."/>
            <person name="Logan J.M."/>
            <person name="Harrison R.A."/>
            <person name="Castoe T.A."/>
            <person name="de Koning A.P."/>
            <person name="Pollock D.D."/>
            <person name="Yandell M."/>
            <person name="Calderon D."/>
            <person name="Renjifo C."/>
            <person name="Currier R.B."/>
            <person name="Salgado D."/>
            <person name="Pla D."/>
            <person name="Sanz L."/>
            <person name="Hyder A.S."/>
            <person name="Ribeiro J.M."/>
            <person name="Arntzen J.W."/>
            <person name="van den Thillart G.E."/>
            <person name="Boetzer M."/>
            <person name="Pirovano W."/>
            <person name="Dirks R.P."/>
            <person name="Spaink H.P."/>
            <person name="Duboule D."/>
            <person name="McGlinn E."/>
            <person name="Kini R.M."/>
            <person name="Richardson M.K."/>
        </authorList>
    </citation>
    <scope>NUCLEOTIDE SEQUENCE</scope>
    <source>
        <tissue evidence="2">Blood</tissue>
    </source>
</reference>
<feature type="domain" description="GPCR family 3 nine cysteines" evidence="1">
    <location>
        <begin position="228"/>
        <end position="265"/>
    </location>
</feature>
<dbReference type="PANTHER" id="PTHR24061:SF599">
    <property type="entry name" value="G-PROTEIN COUPLED RECEPTORS FAMILY 3 PROFILE DOMAIN-CONTAINING PROTEIN"/>
    <property type="match status" value="1"/>
</dbReference>
<organism evidence="2 3">
    <name type="scientific">Ophiophagus hannah</name>
    <name type="common">King cobra</name>
    <name type="synonym">Naja hannah</name>
    <dbReference type="NCBI Taxonomy" id="8665"/>
    <lineage>
        <taxon>Eukaryota</taxon>
        <taxon>Metazoa</taxon>
        <taxon>Chordata</taxon>
        <taxon>Craniata</taxon>
        <taxon>Vertebrata</taxon>
        <taxon>Euteleostomi</taxon>
        <taxon>Lepidosauria</taxon>
        <taxon>Squamata</taxon>
        <taxon>Bifurcata</taxon>
        <taxon>Unidentata</taxon>
        <taxon>Episquamata</taxon>
        <taxon>Toxicofera</taxon>
        <taxon>Serpentes</taxon>
        <taxon>Colubroidea</taxon>
        <taxon>Elapidae</taxon>
        <taxon>Elapinae</taxon>
        <taxon>Ophiophagus</taxon>
    </lineage>
</organism>
<dbReference type="Gene3D" id="2.10.50.30">
    <property type="entry name" value="GPCR, family 3, nine cysteines domain"/>
    <property type="match status" value="2"/>
</dbReference>
<proteinExistence type="predicted"/>
<sequence length="266" mass="29692">SNLFLCVTINVALDVENPQRKGSHFAATIVFSVHLGRSLSSRVAGRNISMQCFIRDPIPILHKYYELGELIIGGIMSQIYVFTEVMNFDEHPFQSSPSGLIQSLFHYVMMSAKWGPVRQRKKGSHFVAMVAFHVQKGKLQIKKSVGKVPVAKCMSTEPATIPHKYFQAGDFIVGGERPVSLCNEKCNPGYRKAKIEGRSFCCYNCTRCPEGKITNQIASLHVNVQVSPVSLCNNNCPSGYRKTKIEEKPFCCYDCISCPQGEITNQ</sequence>
<dbReference type="OrthoDB" id="5984008at2759"/>
<keyword evidence="3" id="KW-1185">Reference proteome</keyword>
<name>V8NIW9_OPHHA</name>
<comment type="caution">
    <text evidence="2">The sequence shown here is derived from an EMBL/GenBank/DDBJ whole genome shotgun (WGS) entry which is preliminary data.</text>
</comment>
<gene>
    <name evidence="2" type="ORF">L345_12221</name>
</gene>
<dbReference type="EMBL" id="AZIM01003508">
    <property type="protein sequence ID" value="ETE62025.1"/>
    <property type="molecule type" value="Genomic_DNA"/>
</dbReference>
<evidence type="ECO:0000259" key="1">
    <source>
        <dbReference type="Pfam" id="PF07562"/>
    </source>
</evidence>
<feature type="non-terminal residue" evidence="2">
    <location>
        <position position="1"/>
    </location>
</feature>
<evidence type="ECO:0000313" key="3">
    <source>
        <dbReference type="Proteomes" id="UP000018936"/>
    </source>
</evidence>
<dbReference type="Proteomes" id="UP000018936">
    <property type="component" value="Unassembled WGS sequence"/>
</dbReference>